<dbReference type="GO" id="GO:0016787">
    <property type="term" value="F:hydrolase activity"/>
    <property type="evidence" value="ECO:0007669"/>
    <property type="project" value="InterPro"/>
</dbReference>
<proteinExistence type="predicted"/>
<dbReference type="InterPro" id="IPR004843">
    <property type="entry name" value="Calcineurin-like_PHP"/>
</dbReference>
<accession>A0A7Z0TKE3</accession>
<evidence type="ECO:0000313" key="2">
    <source>
        <dbReference type="EMBL" id="NYY89088.1"/>
    </source>
</evidence>
<dbReference type="PANTHER" id="PTHR37844:SF2">
    <property type="entry name" value="SER_THR PROTEIN PHOSPHATASE SUPERFAMILY (AFU_ORTHOLOGUE AFUA_1G14840)"/>
    <property type="match status" value="1"/>
</dbReference>
<organism evidence="2">
    <name type="scientific">Bradyrhizobium barranii subsp. barranii</name>
    <dbReference type="NCBI Taxonomy" id="2823807"/>
    <lineage>
        <taxon>Bacteria</taxon>
        <taxon>Pseudomonadati</taxon>
        <taxon>Pseudomonadota</taxon>
        <taxon>Alphaproteobacteria</taxon>
        <taxon>Hyphomicrobiales</taxon>
        <taxon>Nitrobacteraceae</taxon>
        <taxon>Bradyrhizobium</taxon>
        <taxon>Bradyrhizobium barranii</taxon>
    </lineage>
</organism>
<evidence type="ECO:0000259" key="1">
    <source>
        <dbReference type="Pfam" id="PF00149"/>
    </source>
</evidence>
<dbReference type="SUPFAM" id="SSF56300">
    <property type="entry name" value="Metallo-dependent phosphatases"/>
    <property type="match status" value="1"/>
</dbReference>
<dbReference type="AlphaFoldDB" id="A0A7Z0TKE3"/>
<dbReference type="Gene3D" id="3.60.21.10">
    <property type="match status" value="1"/>
</dbReference>
<protein>
    <submittedName>
        <fullName evidence="2">Metallophosphoesterase</fullName>
    </submittedName>
</protein>
<gene>
    <name evidence="2" type="ORF">G6321_11800</name>
</gene>
<dbReference type="InterPro" id="IPR029052">
    <property type="entry name" value="Metallo-depent_PP-like"/>
</dbReference>
<comment type="caution">
    <text evidence="2">The sequence shown here is derived from an EMBL/GenBank/DDBJ whole genome shotgun (WGS) entry which is preliminary data.</text>
</comment>
<name>A0A7Z0TKE3_9BRAD</name>
<feature type="domain" description="Calcineurin-like phosphoesterase" evidence="1">
    <location>
        <begin position="1"/>
        <end position="233"/>
    </location>
</feature>
<dbReference type="EMBL" id="JACBFH010000001">
    <property type="protein sequence ID" value="NYY89088.1"/>
    <property type="molecule type" value="Genomic_DNA"/>
</dbReference>
<reference evidence="2" key="1">
    <citation type="submission" date="2020-06" db="EMBL/GenBank/DDBJ databases">
        <title>Whole Genome Sequence of Bradyrhizobium sp. Strain 323S2.</title>
        <authorList>
            <person name="Bromfield E.S.P."/>
        </authorList>
    </citation>
    <scope>NUCLEOTIDE SEQUENCE [LARGE SCALE GENOMIC DNA]</scope>
    <source>
        <strain evidence="2">323S2</strain>
    </source>
</reference>
<dbReference type="PANTHER" id="PTHR37844">
    <property type="entry name" value="SER/THR PROTEIN PHOSPHATASE SUPERFAMILY (AFU_ORTHOLOGUE AFUA_1G14840)"/>
    <property type="match status" value="1"/>
</dbReference>
<dbReference type="Pfam" id="PF00149">
    <property type="entry name" value="Metallophos"/>
    <property type="match status" value="1"/>
</dbReference>
<sequence>MRLWVMSDLHIELTRGWDLPSGDARPDFDVMIVAGDLIPRMERGVAWLLDRVRDRPVIYVAGNHEFYGCDIDRTLEKAKALAAGTNVHVLENESVRIDDVTFAGCTLWTDFGIRGDAHGAMAVAAERMNDFKRIRMSTYKRRFLPHHAVNRHSKSVTFLESEMRKPRGEDKLVVVTHHASIPEMTSGPGGSGNDPTLDPAYRSDLRRLMVPAPDDGRGALRPAELWIFGHTHESFDAAMIDASTIDATATGATTRVVSNAKGYGPWLPRERAWDNQDFNEKLIIEI</sequence>